<gene>
    <name evidence="9" type="ORF">FVO59_04035</name>
</gene>
<feature type="transmembrane region" description="Helical" evidence="7">
    <location>
        <begin position="92"/>
        <end position="114"/>
    </location>
</feature>
<proteinExistence type="inferred from homology"/>
<dbReference type="AlphaFoldDB" id="A0A7D7WHF6"/>
<evidence type="ECO:0000256" key="3">
    <source>
        <dbReference type="ARBA" id="ARBA00022475"/>
    </source>
</evidence>
<keyword evidence="4 7" id="KW-0812">Transmembrane</keyword>
<feature type="transmembrane region" description="Helical" evidence="7">
    <location>
        <begin position="31"/>
        <end position="51"/>
    </location>
</feature>
<comment type="similarity">
    <text evidence="7">Belongs to the binding-protein-dependent transport system permease family.</text>
</comment>
<name>A0A7D7WHF6_9MICO</name>
<dbReference type="GO" id="GO:0055085">
    <property type="term" value="P:transmembrane transport"/>
    <property type="evidence" value="ECO:0007669"/>
    <property type="project" value="InterPro"/>
</dbReference>
<evidence type="ECO:0000256" key="7">
    <source>
        <dbReference type="RuleBase" id="RU363032"/>
    </source>
</evidence>
<feature type="transmembrane region" description="Helical" evidence="7">
    <location>
        <begin position="134"/>
        <end position="164"/>
    </location>
</feature>
<dbReference type="InterPro" id="IPR000515">
    <property type="entry name" value="MetI-like"/>
</dbReference>
<dbReference type="SUPFAM" id="SSF161098">
    <property type="entry name" value="MetI-like"/>
    <property type="match status" value="1"/>
</dbReference>
<evidence type="ECO:0000256" key="5">
    <source>
        <dbReference type="ARBA" id="ARBA00022989"/>
    </source>
</evidence>
<dbReference type="PROSITE" id="PS50928">
    <property type="entry name" value="ABC_TM1"/>
    <property type="match status" value="1"/>
</dbReference>
<reference evidence="9" key="1">
    <citation type="journal article" date="2020" name="Front. Microbiol.">
        <title>Design of Bacterial Strain-Specific qPCR Assays Using NGS Data and Publicly Available Resources and Its Application to Track Biocontrol Strains.</title>
        <authorList>
            <person name="Hernandez I."/>
            <person name="Sant C."/>
            <person name="Martinez R."/>
            <person name="Fernandez C."/>
        </authorList>
    </citation>
    <scope>NUCLEOTIDE SEQUENCE [LARGE SCALE GENOMIC DNA]</scope>
    <source>
        <strain evidence="9">B24</strain>
    </source>
</reference>
<dbReference type="EMBL" id="CP043732">
    <property type="protein sequence ID" value="QMU96470.1"/>
    <property type="molecule type" value="Genomic_DNA"/>
</dbReference>
<dbReference type="RefSeq" id="WP_182254900.1">
    <property type="nucleotide sequence ID" value="NZ_CP043732.1"/>
</dbReference>
<accession>A0A7D7WHF6</accession>
<sequence length="294" mass="30838">MTAIDPRTANGLRSVRFRNTLLGRVLKDPRGAFGIAIVFLVILATAVSPLFDEAARTPDTTAILASPSWSHLLGTDEIGRDILARIITGSRVVLQVIAVSVGSALVLGTAIGLISGYRGGAVDAVIMRIVDAMLAFPLLVLALTIVAALGSGLHNALIAITAVVTPRIARVVRGEVLSLRTREWVDASRIIGLPTFRVLLRHVLPHLMGTLLVFVALQASTAILAEASLSFLGLGIQPPEASWGAMVSAGASNLYRSWALGVFPGLAILLVVTALNLLSDALGQALRDTEPTDP</sequence>
<dbReference type="InterPro" id="IPR050366">
    <property type="entry name" value="BP-dependent_transpt_permease"/>
</dbReference>
<dbReference type="CDD" id="cd06261">
    <property type="entry name" value="TM_PBP2"/>
    <property type="match status" value="1"/>
</dbReference>
<evidence type="ECO:0000256" key="1">
    <source>
        <dbReference type="ARBA" id="ARBA00004651"/>
    </source>
</evidence>
<evidence type="ECO:0000256" key="4">
    <source>
        <dbReference type="ARBA" id="ARBA00022692"/>
    </source>
</evidence>
<keyword evidence="6 7" id="KW-0472">Membrane</keyword>
<evidence type="ECO:0000256" key="6">
    <source>
        <dbReference type="ARBA" id="ARBA00023136"/>
    </source>
</evidence>
<feature type="transmembrane region" description="Helical" evidence="7">
    <location>
        <begin position="211"/>
        <end position="237"/>
    </location>
</feature>
<evidence type="ECO:0000256" key="2">
    <source>
        <dbReference type="ARBA" id="ARBA00022448"/>
    </source>
</evidence>
<dbReference type="PANTHER" id="PTHR43386:SF1">
    <property type="entry name" value="D,D-DIPEPTIDE TRANSPORT SYSTEM PERMEASE PROTEIN DDPC-RELATED"/>
    <property type="match status" value="1"/>
</dbReference>
<dbReference type="Proteomes" id="UP000515708">
    <property type="component" value="Chromosome"/>
</dbReference>
<evidence type="ECO:0000259" key="8">
    <source>
        <dbReference type="PROSITE" id="PS50928"/>
    </source>
</evidence>
<protein>
    <submittedName>
        <fullName evidence="9">ABC transporter permease</fullName>
    </submittedName>
</protein>
<keyword evidence="3" id="KW-1003">Cell membrane</keyword>
<feature type="transmembrane region" description="Helical" evidence="7">
    <location>
        <begin position="257"/>
        <end position="278"/>
    </location>
</feature>
<keyword evidence="5 7" id="KW-1133">Transmembrane helix</keyword>
<dbReference type="InterPro" id="IPR035906">
    <property type="entry name" value="MetI-like_sf"/>
</dbReference>
<keyword evidence="2 7" id="KW-0813">Transport</keyword>
<dbReference type="Gene3D" id="1.10.3720.10">
    <property type="entry name" value="MetI-like"/>
    <property type="match status" value="1"/>
</dbReference>
<dbReference type="PANTHER" id="PTHR43386">
    <property type="entry name" value="OLIGOPEPTIDE TRANSPORT SYSTEM PERMEASE PROTEIN APPC"/>
    <property type="match status" value="1"/>
</dbReference>
<feature type="domain" description="ABC transmembrane type-1" evidence="8">
    <location>
        <begin position="90"/>
        <end position="279"/>
    </location>
</feature>
<dbReference type="GO" id="GO:0005886">
    <property type="term" value="C:plasma membrane"/>
    <property type="evidence" value="ECO:0007669"/>
    <property type="project" value="UniProtKB-SubCell"/>
</dbReference>
<organism evidence="9">
    <name type="scientific">Microbacterium esteraromaticum</name>
    <dbReference type="NCBI Taxonomy" id="57043"/>
    <lineage>
        <taxon>Bacteria</taxon>
        <taxon>Bacillati</taxon>
        <taxon>Actinomycetota</taxon>
        <taxon>Actinomycetes</taxon>
        <taxon>Micrococcales</taxon>
        <taxon>Microbacteriaceae</taxon>
        <taxon>Microbacterium</taxon>
    </lineage>
</organism>
<comment type="subcellular location">
    <subcellularLocation>
        <location evidence="1 7">Cell membrane</location>
        <topology evidence="1 7">Multi-pass membrane protein</topology>
    </subcellularLocation>
</comment>
<evidence type="ECO:0000313" key="9">
    <source>
        <dbReference type="EMBL" id="QMU96470.1"/>
    </source>
</evidence>
<dbReference type="Pfam" id="PF00528">
    <property type="entry name" value="BPD_transp_1"/>
    <property type="match status" value="1"/>
</dbReference>